<dbReference type="InterPro" id="IPR003593">
    <property type="entry name" value="AAA+_ATPase"/>
</dbReference>
<keyword evidence="17" id="KW-0966">Cell projection</keyword>
<keyword evidence="17" id="KW-0969">Cilium</keyword>
<proteinExistence type="inferred from homology"/>
<evidence type="ECO:0000256" key="5">
    <source>
        <dbReference type="ARBA" id="ARBA00022475"/>
    </source>
</evidence>
<keyword evidence="8" id="KW-0653">Protein transport</keyword>
<sequence>MKVKKYIAPSMPEAMKKIRAELGKDAVILNSKVVYTGGLFGFFTKKNIEVIAAIDPSPFTNEPIQKEKQQPRPIEQPLKVKPEVNDQLPTKKNQPLAGSERALKEELDELKMLIKDMSNQPTTTSGSYPVALQKYERQLRDQEVDDTLITTFMQKLVEQWYKHDANVADQEISKWLRKSITNFVEQFDHGGISFKKQFINVIGPTGVGKTTTLAKIAANCVIKHEKKVAFITTDTYRIAAIEQLKTYAKILNVPIEVCYNIEDFIKAKEHFSSYDLVFIDTAGRNFRNQQYVNELREVIDFSEEMETFLVLSLTSKIKDMHEIYKQFSTINIEKLIFTKKDETSQYGAILNLMSTYKKGVAYITVGQNVPDDILEASPNTIVDTILGEIRE</sequence>
<keyword evidence="4" id="KW-0813">Transport</keyword>
<dbReference type="Proteomes" id="UP000481043">
    <property type="component" value="Unassembled WGS sequence"/>
</dbReference>
<keyword evidence="7" id="KW-1005">Bacterial flagellum biogenesis</keyword>
<evidence type="ECO:0000259" key="15">
    <source>
        <dbReference type="SMART" id="SM00382"/>
    </source>
</evidence>
<keyword evidence="6" id="KW-0547">Nucleotide-binding</keyword>
<dbReference type="GO" id="GO:0006614">
    <property type="term" value="P:SRP-dependent cotranslational protein targeting to membrane"/>
    <property type="evidence" value="ECO:0007669"/>
    <property type="project" value="UniProtKB-UniRule"/>
</dbReference>
<comment type="similarity">
    <text evidence="2">Belongs to the GTP-binding SRP family.</text>
</comment>
<evidence type="ECO:0000256" key="7">
    <source>
        <dbReference type="ARBA" id="ARBA00022795"/>
    </source>
</evidence>
<dbReference type="GO" id="GO:0044781">
    <property type="term" value="P:bacterial-type flagellum organization"/>
    <property type="evidence" value="ECO:0007669"/>
    <property type="project" value="UniProtKB-UniRule"/>
</dbReference>
<evidence type="ECO:0000256" key="9">
    <source>
        <dbReference type="ARBA" id="ARBA00023134"/>
    </source>
</evidence>
<evidence type="ECO:0000256" key="8">
    <source>
        <dbReference type="ARBA" id="ARBA00022927"/>
    </source>
</evidence>
<organism evidence="17 18">
    <name type="scientific">Bacillus mesophilus</name>
    <dbReference type="NCBI Taxonomy" id="1808955"/>
    <lineage>
        <taxon>Bacteria</taxon>
        <taxon>Bacillati</taxon>
        <taxon>Bacillota</taxon>
        <taxon>Bacilli</taxon>
        <taxon>Bacillales</taxon>
        <taxon>Bacillaceae</taxon>
        <taxon>Bacillus</taxon>
    </lineage>
</organism>
<keyword evidence="17" id="KW-0282">Flagellum</keyword>
<dbReference type="GO" id="GO:0003924">
    <property type="term" value="F:GTPase activity"/>
    <property type="evidence" value="ECO:0007669"/>
    <property type="project" value="UniProtKB-UniRule"/>
</dbReference>
<dbReference type="InterPro" id="IPR000897">
    <property type="entry name" value="SRP54_GTPase_dom"/>
</dbReference>
<dbReference type="Gene3D" id="1.20.120.1380">
    <property type="entry name" value="Flagellar FlhF biosynthesis protein, N domain"/>
    <property type="match status" value="1"/>
</dbReference>
<dbReference type="GO" id="GO:0005525">
    <property type="term" value="F:GTP binding"/>
    <property type="evidence" value="ECO:0007669"/>
    <property type="project" value="UniProtKB-UniRule"/>
</dbReference>
<accession>A0A6M0Q1R6</accession>
<dbReference type="PANTHER" id="PTHR43134:SF3">
    <property type="entry name" value="FLAGELLAR BIOSYNTHESIS PROTEIN FLHF"/>
    <property type="match status" value="1"/>
</dbReference>
<dbReference type="GO" id="GO:0005886">
    <property type="term" value="C:plasma membrane"/>
    <property type="evidence" value="ECO:0007669"/>
    <property type="project" value="UniProtKB-SubCell"/>
</dbReference>
<dbReference type="Pfam" id="PF00448">
    <property type="entry name" value="SRP54"/>
    <property type="match status" value="1"/>
</dbReference>
<protein>
    <recommendedName>
        <fullName evidence="3 13">Flagellar biosynthesis protein FlhF</fullName>
    </recommendedName>
</protein>
<evidence type="ECO:0000256" key="12">
    <source>
        <dbReference type="ARBA" id="ARBA00025337"/>
    </source>
</evidence>
<evidence type="ECO:0000313" key="18">
    <source>
        <dbReference type="Proteomes" id="UP000481043"/>
    </source>
</evidence>
<gene>
    <name evidence="17" type="primary">flhF</name>
    <name evidence="17" type="ORF">G4D63_00560</name>
</gene>
<dbReference type="InterPro" id="IPR047040">
    <property type="entry name" value="FlhF__GTPase_dom"/>
</dbReference>
<comment type="function">
    <text evidence="12">Necessary for flagellar biosynthesis. May be involved in translocation of the flagellum.</text>
</comment>
<dbReference type="CDD" id="cd17873">
    <property type="entry name" value="FlhF"/>
    <property type="match status" value="1"/>
</dbReference>
<evidence type="ECO:0000256" key="11">
    <source>
        <dbReference type="ARBA" id="ARBA00023225"/>
    </source>
</evidence>
<feature type="region of interest" description="Disordered" evidence="14">
    <location>
        <begin position="59"/>
        <end position="98"/>
    </location>
</feature>
<dbReference type="EMBL" id="JAAIWM010000001">
    <property type="protein sequence ID" value="NEY70217.1"/>
    <property type="molecule type" value="Genomic_DNA"/>
</dbReference>
<dbReference type="SMART" id="SM00962">
    <property type="entry name" value="SRP54"/>
    <property type="match status" value="1"/>
</dbReference>
<dbReference type="SUPFAM" id="SSF52540">
    <property type="entry name" value="P-loop containing nucleoside triphosphate hydrolases"/>
    <property type="match status" value="1"/>
</dbReference>
<evidence type="ECO:0000256" key="1">
    <source>
        <dbReference type="ARBA" id="ARBA00004413"/>
    </source>
</evidence>
<dbReference type="RefSeq" id="WP_163176640.1">
    <property type="nucleotide sequence ID" value="NZ_JAAIWM010000001.1"/>
</dbReference>
<dbReference type="GO" id="GO:0005047">
    <property type="term" value="F:signal recognition particle binding"/>
    <property type="evidence" value="ECO:0007669"/>
    <property type="project" value="TreeGrafter"/>
</dbReference>
<dbReference type="SMART" id="SM00382">
    <property type="entry name" value="AAA"/>
    <property type="match status" value="1"/>
</dbReference>
<dbReference type="NCBIfam" id="TIGR03499">
    <property type="entry name" value="FlhF"/>
    <property type="match status" value="1"/>
</dbReference>
<evidence type="ECO:0000256" key="13">
    <source>
        <dbReference type="NCBIfam" id="TIGR03499"/>
    </source>
</evidence>
<evidence type="ECO:0000259" key="16">
    <source>
        <dbReference type="SMART" id="SM00962"/>
    </source>
</evidence>
<feature type="domain" description="AAA+ ATPase" evidence="15">
    <location>
        <begin position="195"/>
        <end position="386"/>
    </location>
</feature>
<evidence type="ECO:0000256" key="4">
    <source>
        <dbReference type="ARBA" id="ARBA00022448"/>
    </source>
</evidence>
<evidence type="ECO:0000256" key="10">
    <source>
        <dbReference type="ARBA" id="ARBA00023136"/>
    </source>
</evidence>
<feature type="domain" description="SRP54-type proteins GTP-binding" evidence="16">
    <location>
        <begin position="196"/>
        <end position="387"/>
    </location>
</feature>
<dbReference type="PANTHER" id="PTHR43134">
    <property type="entry name" value="SIGNAL RECOGNITION PARTICLE RECEPTOR SUBUNIT ALPHA"/>
    <property type="match status" value="1"/>
</dbReference>
<name>A0A6M0Q1R6_9BACI</name>
<dbReference type="AlphaFoldDB" id="A0A6M0Q1R6"/>
<keyword evidence="11" id="KW-1006">Bacterial flagellum protein export</keyword>
<dbReference type="FunFam" id="3.40.50.300:FF:000695">
    <property type="entry name" value="Flagellar biosynthesis regulator FlhF"/>
    <property type="match status" value="1"/>
</dbReference>
<evidence type="ECO:0000313" key="17">
    <source>
        <dbReference type="EMBL" id="NEY70217.1"/>
    </source>
</evidence>
<keyword evidence="9" id="KW-0342">GTP-binding</keyword>
<comment type="subcellular location">
    <subcellularLocation>
        <location evidence="1">Cell membrane</location>
        <topology evidence="1">Peripheral membrane protein</topology>
        <orientation evidence="1">Cytoplasmic side</orientation>
    </subcellularLocation>
</comment>
<keyword evidence="10" id="KW-0472">Membrane</keyword>
<dbReference type="Gene3D" id="3.40.50.300">
    <property type="entry name" value="P-loop containing nucleotide triphosphate hydrolases"/>
    <property type="match status" value="1"/>
</dbReference>
<evidence type="ECO:0000256" key="3">
    <source>
        <dbReference type="ARBA" id="ARBA00014919"/>
    </source>
</evidence>
<evidence type="ECO:0000256" key="6">
    <source>
        <dbReference type="ARBA" id="ARBA00022741"/>
    </source>
</evidence>
<evidence type="ECO:0000256" key="14">
    <source>
        <dbReference type="SAM" id="MobiDB-lite"/>
    </source>
</evidence>
<evidence type="ECO:0000256" key="2">
    <source>
        <dbReference type="ARBA" id="ARBA00008531"/>
    </source>
</evidence>
<reference evidence="17 18" key="1">
    <citation type="submission" date="2020-02" db="EMBL/GenBank/DDBJ databases">
        <title>Bacillus aquiflavi sp. nov., isolated from yellow water of strong flavor Chinese baijiu in Yibin region of China.</title>
        <authorList>
            <person name="Xie J."/>
        </authorList>
    </citation>
    <scope>NUCLEOTIDE SEQUENCE [LARGE SCALE GENOMIC DNA]</scope>
    <source>
        <strain evidence="17 18">SA4</strain>
    </source>
</reference>
<dbReference type="InterPro" id="IPR020006">
    <property type="entry name" value="FlhF"/>
</dbReference>
<keyword evidence="5" id="KW-1003">Cell membrane</keyword>
<dbReference type="GO" id="GO:0015031">
    <property type="term" value="P:protein transport"/>
    <property type="evidence" value="ECO:0007669"/>
    <property type="project" value="UniProtKB-KW"/>
</dbReference>
<comment type="caution">
    <text evidence="17">The sequence shown here is derived from an EMBL/GenBank/DDBJ whole genome shotgun (WGS) entry which is preliminary data.</text>
</comment>
<keyword evidence="18" id="KW-1185">Reference proteome</keyword>
<dbReference type="InterPro" id="IPR027417">
    <property type="entry name" value="P-loop_NTPase"/>
</dbReference>